<dbReference type="GO" id="GO:0003676">
    <property type="term" value="F:nucleic acid binding"/>
    <property type="evidence" value="ECO:0007669"/>
    <property type="project" value="InterPro"/>
</dbReference>
<dbReference type="Pfam" id="PF17921">
    <property type="entry name" value="Integrase_H2C2"/>
    <property type="match status" value="1"/>
</dbReference>
<dbReference type="InterPro" id="IPR041588">
    <property type="entry name" value="Integrase_H2C2"/>
</dbReference>
<dbReference type="GO" id="GO:0015074">
    <property type="term" value="P:DNA integration"/>
    <property type="evidence" value="ECO:0007669"/>
    <property type="project" value="InterPro"/>
</dbReference>
<dbReference type="InterPro" id="IPR050951">
    <property type="entry name" value="Retrovirus_Pol_polyprotein"/>
</dbReference>
<dbReference type="AlphaFoldDB" id="A0A914Y7X3"/>
<proteinExistence type="predicted"/>
<accession>A0A914Y7X3</accession>
<dbReference type="Pfam" id="PF00665">
    <property type="entry name" value="rve"/>
    <property type="match status" value="1"/>
</dbReference>
<dbReference type="InterPro" id="IPR036397">
    <property type="entry name" value="RNaseH_sf"/>
</dbReference>
<dbReference type="GO" id="GO:0003964">
    <property type="term" value="F:RNA-directed DNA polymerase activity"/>
    <property type="evidence" value="ECO:0007669"/>
    <property type="project" value="UniProtKB-EC"/>
</dbReference>
<protein>
    <recommendedName>
        <fullName evidence="1">RNA-directed DNA polymerase</fullName>
        <ecNumber evidence="1">2.7.7.49</ecNumber>
    </recommendedName>
</protein>
<feature type="domain" description="Integrase catalytic" evidence="2">
    <location>
        <begin position="73"/>
        <end position="230"/>
    </location>
</feature>
<dbReference type="InterPro" id="IPR012337">
    <property type="entry name" value="RNaseH-like_sf"/>
</dbReference>
<dbReference type="Gene3D" id="1.10.340.70">
    <property type="match status" value="1"/>
</dbReference>
<dbReference type="Proteomes" id="UP000887577">
    <property type="component" value="Unplaced"/>
</dbReference>
<evidence type="ECO:0000313" key="3">
    <source>
        <dbReference type="Proteomes" id="UP000887577"/>
    </source>
</evidence>
<dbReference type="EC" id="2.7.7.49" evidence="1"/>
<dbReference type="SUPFAM" id="SSF53098">
    <property type="entry name" value="Ribonuclease H-like"/>
    <property type="match status" value="1"/>
</dbReference>
<dbReference type="Gene3D" id="3.30.420.10">
    <property type="entry name" value="Ribonuclease H-like superfamily/Ribonuclease H"/>
    <property type="match status" value="1"/>
</dbReference>
<dbReference type="WBParaSite" id="PSU_v2.g15554.t1">
    <property type="protein sequence ID" value="PSU_v2.g15554.t1"/>
    <property type="gene ID" value="PSU_v2.g15554"/>
</dbReference>
<dbReference type="InterPro" id="IPR001584">
    <property type="entry name" value="Integrase_cat-core"/>
</dbReference>
<sequence>MHDRVYIPELLRSPILAQLHVGHNGMCRTKALARRHCYWPGINADIEKMIAGCYECIQASTAPIKATLSSWSVSTAPGQRIHLDFAGPMHGYMVLIAVDSCSKWIDALPMKHATAHETTKFLLRYIADNGTPHLVVSDNGSQFTSAEFQSFCKANGIKHMTSPVYFPQSNGQAEKMVNVYKRFIKKKALQNPDCFDIDIATSQFLLSYRTTPNTATPGHCTPAKAHLNRELRTILDQIRPEIAAQFNENTKQNDAFDRHHGAKARCFSVKDTVFYRLKKNSSWKAATVIARVGSRLYCLMDAETKKEIRVHANQMKHRIAATPTNNTLRFLKIS</sequence>
<dbReference type="PANTHER" id="PTHR37984">
    <property type="entry name" value="PROTEIN CBG26694"/>
    <property type="match status" value="1"/>
</dbReference>
<name>A0A914Y7X3_9BILA</name>
<keyword evidence="3" id="KW-1185">Reference proteome</keyword>
<evidence type="ECO:0000313" key="4">
    <source>
        <dbReference type="WBParaSite" id="PSU_v2.g15554.t1"/>
    </source>
</evidence>
<evidence type="ECO:0000259" key="2">
    <source>
        <dbReference type="PROSITE" id="PS50994"/>
    </source>
</evidence>
<dbReference type="PROSITE" id="PS50994">
    <property type="entry name" value="INTEGRASE"/>
    <property type="match status" value="1"/>
</dbReference>
<evidence type="ECO:0000256" key="1">
    <source>
        <dbReference type="ARBA" id="ARBA00012493"/>
    </source>
</evidence>
<organism evidence="3 4">
    <name type="scientific">Panagrolaimus superbus</name>
    <dbReference type="NCBI Taxonomy" id="310955"/>
    <lineage>
        <taxon>Eukaryota</taxon>
        <taxon>Metazoa</taxon>
        <taxon>Ecdysozoa</taxon>
        <taxon>Nematoda</taxon>
        <taxon>Chromadorea</taxon>
        <taxon>Rhabditida</taxon>
        <taxon>Tylenchina</taxon>
        <taxon>Panagrolaimomorpha</taxon>
        <taxon>Panagrolaimoidea</taxon>
        <taxon>Panagrolaimidae</taxon>
        <taxon>Panagrolaimus</taxon>
    </lineage>
</organism>
<reference evidence="4" key="1">
    <citation type="submission" date="2022-11" db="UniProtKB">
        <authorList>
            <consortium name="WormBaseParasite"/>
        </authorList>
    </citation>
    <scope>IDENTIFICATION</scope>
</reference>
<dbReference type="PANTHER" id="PTHR37984:SF5">
    <property type="entry name" value="PROTEIN NYNRIN-LIKE"/>
    <property type="match status" value="1"/>
</dbReference>